<dbReference type="STRING" id="134601.AFA91_19505"/>
<evidence type="ECO:0000313" key="6">
    <source>
        <dbReference type="Proteomes" id="UP000062255"/>
    </source>
</evidence>
<dbReference type="KEGG" id="mgo:AFA91_19505"/>
<dbReference type="Gene3D" id="1.20.1090.10">
    <property type="entry name" value="Dehydroquinate synthase-like - alpha domain"/>
    <property type="match status" value="1"/>
</dbReference>
<dbReference type="Gene3D" id="3.40.50.1970">
    <property type="match status" value="1"/>
</dbReference>
<name>A0A0K0X8J7_MYCGD</name>
<feature type="domain" description="Alcohol dehydrogenase iron-type/glycerol dehydrogenase GldA" evidence="3">
    <location>
        <begin position="21"/>
        <end position="194"/>
    </location>
</feature>
<dbReference type="EMBL" id="CP012150">
    <property type="protein sequence ID" value="AKS33715.1"/>
    <property type="molecule type" value="Genomic_DNA"/>
</dbReference>
<dbReference type="Pfam" id="PF00465">
    <property type="entry name" value="Fe-ADH"/>
    <property type="match status" value="1"/>
</dbReference>
<keyword evidence="2" id="KW-0560">Oxidoreductase</keyword>
<dbReference type="AlphaFoldDB" id="A0A0K0X8J7"/>
<sequence>MSSQTSIDTELRLRHVTPAFRTFCGGDALSGLTRELDRAGATRAVIVTVPAVLANQDAAERLQAALGNRLAGIYDGVVEHSPLPAVEEARKFLAGHRADVVIAVGGGSAVVTARAASILLAEDRDVRELCTQRGADGSLISPKLNAPKLPQWVVPSTPTSAYAKAGAAVRDPETGERLALYDPKIRAQGIALDPVIAGTAPEGLARSASLNVLSMAVEGLLSLTVDPLADALLAQAIRTVLEWLPRLAAEPGATAPRLHLMLAALMSGQGSDFTGGGLAQALSHAIGPRSSAANGTVEALLLPHAMRFVADVVPHRFALIADVLRVHDRSPEAVVGALQAVLGSFGVPARLRDVAVTEDALLESAGHAMDDWAITAGPRTPSRQEVIDLLTAAW</sequence>
<dbReference type="CDD" id="cd14866">
    <property type="entry name" value="Fe-ADH-like"/>
    <property type="match status" value="1"/>
</dbReference>
<evidence type="ECO:0000313" key="5">
    <source>
        <dbReference type="EMBL" id="AKS33715.1"/>
    </source>
</evidence>
<dbReference type="SUPFAM" id="SSF56796">
    <property type="entry name" value="Dehydroquinate synthase-like"/>
    <property type="match status" value="1"/>
</dbReference>
<dbReference type="InterPro" id="IPR056798">
    <property type="entry name" value="ADH_Fe_C"/>
</dbReference>
<dbReference type="InterPro" id="IPR001670">
    <property type="entry name" value="ADH_Fe/GldA"/>
</dbReference>
<dbReference type="GO" id="GO:0004022">
    <property type="term" value="F:alcohol dehydrogenase (NAD+) activity"/>
    <property type="evidence" value="ECO:0007669"/>
    <property type="project" value="TreeGrafter"/>
</dbReference>
<evidence type="ECO:0000259" key="4">
    <source>
        <dbReference type="Pfam" id="PF25137"/>
    </source>
</evidence>
<organism evidence="5 6">
    <name type="scientific">Mycolicibacterium goodii</name>
    <name type="common">Mycobacterium goodii</name>
    <dbReference type="NCBI Taxonomy" id="134601"/>
    <lineage>
        <taxon>Bacteria</taxon>
        <taxon>Bacillati</taxon>
        <taxon>Actinomycetota</taxon>
        <taxon>Actinomycetes</taxon>
        <taxon>Mycobacteriales</taxon>
        <taxon>Mycobacteriaceae</taxon>
        <taxon>Mycolicibacterium</taxon>
    </lineage>
</organism>
<dbReference type="PATRIC" id="fig|134601.6.peg.4039"/>
<evidence type="ECO:0000256" key="1">
    <source>
        <dbReference type="ARBA" id="ARBA00007358"/>
    </source>
</evidence>
<accession>A0A0K0X8J7</accession>
<dbReference type="Proteomes" id="UP000062255">
    <property type="component" value="Chromosome"/>
</dbReference>
<evidence type="ECO:0000259" key="3">
    <source>
        <dbReference type="Pfam" id="PF00465"/>
    </source>
</evidence>
<feature type="domain" description="Fe-containing alcohol dehydrogenase-like C-terminal" evidence="4">
    <location>
        <begin position="208"/>
        <end position="394"/>
    </location>
</feature>
<gene>
    <name evidence="5" type="ORF">AFA91_19505</name>
</gene>
<comment type="similarity">
    <text evidence="1">Belongs to the iron-containing alcohol dehydrogenase family.</text>
</comment>
<dbReference type="Pfam" id="PF25137">
    <property type="entry name" value="ADH_Fe_C"/>
    <property type="match status" value="1"/>
</dbReference>
<evidence type="ECO:0000256" key="2">
    <source>
        <dbReference type="ARBA" id="ARBA00023002"/>
    </source>
</evidence>
<proteinExistence type="inferred from homology"/>
<dbReference type="OrthoDB" id="323926at2"/>
<dbReference type="PANTHER" id="PTHR11496">
    <property type="entry name" value="ALCOHOL DEHYDROGENASE"/>
    <property type="match status" value="1"/>
</dbReference>
<reference evidence="5 6" key="1">
    <citation type="submission" date="2015-07" db="EMBL/GenBank/DDBJ databases">
        <title>Complete genome sequence of Mycobacterium goodii X7B, a facultative thermophilic biodesulfurizing bacterium.</title>
        <authorList>
            <person name="Yu B."/>
            <person name="Li F."/>
            <person name="Xu P."/>
        </authorList>
    </citation>
    <scope>NUCLEOTIDE SEQUENCE [LARGE SCALE GENOMIC DNA]</scope>
    <source>
        <strain evidence="5 6">X7B</strain>
    </source>
</reference>
<dbReference type="PANTHER" id="PTHR11496:SF102">
    <property type="entry name" value="ALCOHOL DEHYDROGENASE 4"/>
    <property type="match status" value="1"/>
</dbReference>
<protein>
    <submittedName>
        <fullName evidence="5">Alcohol dehydrogenase</fullName>
    </submittedName>
</protein>
<dbReference type="GO" id="GO:0046872">
    <property type="term" value="F:metal ion binding"/>
    <property type="evidence" value="ECO:0007669"/>
    <property type="project" value="InterPro"/>
</dbReference>
<dbReference type="InterPro" id="IPR039697">
    <property type="entry name" value="Alcohol_dehydrogenase_Fe"/>
</dbReference>